<dbReference type="AlphaFoldDB" id="A0A6C0CUM9"/>
<evidence type="ECO:0000313" key="2">
    <source>
        <dbReference type="EMBL" id="QHT07630.1"/>
    </source>
</evidence>
<feature type="compositionally biased region" description="Basic residues" evidence="1">
    <location>
        <begin position="164"/>
        <end position="173"/>
    </location>
</feature>
<protein>
    <submittedName>
        <fullName evidence="2">Uncharacterized protein</fullName>
    </submittedName>
</protein>
<accession>A0A6C0CUM9</accession>
<name>A0A6C0CUM9_9ZZZZ</name>
<sequence>MNQFLGNNIENHDKLMVKVNDISTKIEKKKSHYQNMKLKVDKLTELNNKLTDGYELSLKMVVDVSKLLSNYTKMFDDLEKMLGTLDDTMDVQQHDIRYISNLTKESINKISFDFNQQFPSVLGALEKANSPSTVAYANRLKNIVNELPSDAKRISTMSGGKLNQQRKKKVHLK</sequence>
<proteinExistence type="predicted"/>
<reference evidence="2" key="1">
    <citation type="journal article" date="2020" name="Nature">
        <title>Giant virus diversity and host interactions through global metagenomics.</title>
        <authorList>
            <person name="Schulz F."/>
            <person name="Roux S."/>
            <person name="Paez-Espino D."/>
            <person name="Jungbluth S."/>
            <person name="Walsh D.A."/>
            <person name="Denef V.J."/>
            <person name="McMahon K.D."/>
            <person name="Konstantinidis K.T."/>
            <person name="Eloe-Fadrosh E.A."/>
            <person name="Kyrpides N.C."/>
            <person name="Woyke T."/>
        </authorList>
    </citation>
    <scope>NUCLEOTIDE SEQUENCE</scope>
    <source>
        <strain evidence="2">GVMAG-M-3300021964-36</strain>
    </source>
</reference>
<evidence type="ECO:0000256" key="1">
    <source>
        <dbReference type="SAM" id="MobiDB-lite"/>
    </source>
</evidence>
<organism evidence="2">
    <name type="scientific">viral metagenome</name>
    <dbReference type="NCBI Taxonomy" id="1070528"/>
    <lineage>
        <taxon>unclassified sequences</taxon>
        <taxon>metagenomes</taxon>
        <taxon>organismal metagenomes</taxon>
    </lineage>
</organism>
<dbReference type="EMBL" id="MN739483">
    <property type="protein sequence ID" value="QHT07630.1"/>
    <property type="molecule type" value="Genomic_DNA"/>
</dbReference>
<feature type="region of interest" description="Disordered" evidence="1">
    <location>
        <begin position="154"/>
        <end position="173"/>
    </location>
</feature>